<feature type="compositionally biased region" description="Pro residues" evidence="1">
    <location>
        <begin position="301"/>
        <end position="322"/>
    </location>
</feature>
<dbReference type="Proteomes" id="UP001212175">
    <property type="component" value="Segment"/>
</dbReference>
<evidence type="ECO:0000256" key="1">
    <source>
        <dbReference type="SAM" id="MobiDB-lite"/>
    </source>
</evidence>
<dbReference type="GO" id="GO:0006508">
    <property type="term" value="P:proteolysis"/>
    <property type="evidence" value="ECO:0007669"/>
    <property type="project" value="UniProtKB-KW"/>
</dbReference>
<keyword evidence="2" id="KW-0378">Hydrolase</keyword>
<accession>A0AA49I6D4</accession>
<proteinExistence type="predicted"/>
<gene>
    <name evidence="2" type="primary">4</name>
    <name evidence="2" type="ORF">SEA_BOLT007_4</name>
</gene>
<sequence>MCAKCDEVEVLLALSELEEEVILAEADDGFNVPTASRPLTDAERRAGTRFRDIADLHDSAEAEALEILGALERTLEAEISGAIFGPGDTAVSGPAILRALAALNANQPKSVQLAVATAAARLADVYRRAYATSAAIVLDEATRQGSKAAPLAEIPDPGLSPFTAVAAAAALYPWSRTTGRLQTVLGSPGALAAGPVSRADLRATLSKIPLDGALDTARQGINQAVGSARAEVGATLEPSEIWASELLDSATCGPCQAIDGKEYETVAAAREDYPHGGYGMCDGDARCRGTLVFIFPAGQETPPPPPDRTPPPDPKPSPPVAPVAPEAPAVPRPPAPTSAPPKRRKGQVQRYDSMDQLPVKAPEAVPDEWRADALGANPGYDPSGRTRIYNYNCTNVISAYELRRRGYDVNAAAVPGGKGRYDSEYLPMWKDPATGRPPVYRKHATPEDLEADILAREPDGARGTVKMIWKGGGGHVFNYERTGDKVRFIEAQDASVDAAGHLGRAKAGTLAHFRMDHLEPTDLLARSTVETRPPELLADLAAKKLLETQKRQSDWVTVWSNSGFSYQAPRYRLVSKDKYEPIPEAERARMLEDKMREHDELQKRFKEGRL</sequence>
<feature type="region of interest" description="Disordered" evidence="1">
    <location>
        <begin position="296"/>
        <end position="356"/>
    </location>
</feature>
<name>A0AA49I6D4_9CAUD</name>
<dbReference type="GO" id="GO:0008233">
    <property type="term" value="F:peptidase activity"/>
    <property type="evidence" value="ECO:0007669"/>
    <property type="project" value="UniProtKB-KW"/>
</dbReference>
<evidence type="ECO:0000313" key="3">
    <source>
        <dbReference type="Proteomes" id="UP001212175"/>
    </source>
</evidence>
<keyword evidence="3" id="KW-1185">Reference proteome</keyword>
<reference evidence="2 3" key="1">
    <citation type="submission" date="2022-12" db="EMBL/GenBank/DDBJ databases">
        <authorList>
            <person name="Batteikh M."/>
            <person name="Krug K."/>
            <person name="Kamarzar M."/>
            <person name="Huq N."/>
            <person name="Esparza P.D."/>
            <person name="Ma Y."/>
            <person name="Wang J.Y."/>
            <person name="Fleming H.S."/>
            <person name="Wright N.E."/>
            <person name="Melkote A."/>
            <person name="Senthilvelan J."/>
            <person name="Rajiv S."/>
            <person name="Paek B.H."/>
            <person name="Gonzalez C."/>
            <person name="Abuwarda M."/>
            <person name="Niazmandi K."/>
            <person name="Whang A."/>
            <person name="Magaling J.T.M."/>
            <person name="Seeman S."/>
            <person name="Chai A.E."/>
            <person name="Zorawik M."/>
            <person name="Kasemsunt F."/>
            <person name="Garza D.R."/>
            <person name="Ngo R.T."/>
            <person name="Reddi K."/>
            <person name="Freise A.C."/>
            <person name="Garcia-Vedrenne A.E."/>
            <person name="Garlena R.A."/>
            <person name="Russell D.A."/>
            <person name="Jacobs-Sera D."/>
            <person name="Hatfull G.F."/>
        </authorList>
    </citation>
    <scope>NUCLEOTIDE SEQUENCE [LARGE SCALE GENOMIC DNA]</scope>
</reference>
<organism evidence="2 3">
    <name type="scientific">Arthrobacter phage Bolt007</name>
    <dbReference type="NCBI Taxonomy" id="3017297"/>
    <lineage>
        <taxon>Viruses</taxon>
        <taxon>Duplodnaviria</taxon>
        <taxon>Heunggongvirae</taxon>
        <taxon>Uroviricota</taxon>
        <taxon>Caudoviricetes</taxon>
        <taxon>Berryhillviridae</taxon>
        <taxon>Lilmacvirus</taxon>
        <taxon>Lilmacvirus bolt007</taxon>
    </lineage>
</organism>
<protein>
    <submittedName>
        <fullName evidence="2">Capsid maturation protease</fullName>
    </submittedName>
</protein>
<feature type="compositionally biased region" description="Pro residues" evidence="1">
    <location>
        <begin position="328"/>
        <end position="339"/>
    </location>
</feature>
<dbReference type="EMBL" id="OP985600">
    <property type="protein sequence ID" value="WBF78972.1"/>
    <property type="molecule type" value="Genomic_DNA"/>
</dbReference>
<evidence type="ECO:0000313" key="2">
    <source>
        <dbReference type="EMBL" id="WBF78972.1"/>
    </source>
</evidence>
<keyword evidence="2" id="KW-0645">Protease</keyword>